<feature type="compositionally biased region" description="Low complexity" evidence="1">
    <location>
        <begin position="395"/>
        <end position="409"/>
    </location>
</feature>
<feature type="compositionally biased region" description="Low complexity" evidence="1">
    <location>
        <begin position="223"/>
        <end position="248"/>
    </location>
</feature>
<dbReference type="InterPro" id="IPR036779">
    <property type="entry name" value="LysM_dom_sf"/>
</dbReference>
<feature type="region of interest" description="Disordered" evidence="1">
    <location>
        <begin position="765"/>
        <end position="973"/>
    </location>
</feature>
<dbReference type="Proteomes" id="UP000278006">
    <property type="component" value="Unassembled WGS sequence"/>
</dbReference>
<evidence type="ECO:0000313" key="5">
    <source>
        <dbReference type="Proteomes" id="UP000278006"/>
    </source>
</evidence>
<dbReference type="Gene3D" id="3.10.350.10">
    <property type="entry name" value="LysM domain"/>
    <property type="match status" value="1"/>
</dbReference>
<feature type="region of interest" description="Disordered" evidence="1">
    <location>
        <begin position="433"/>
        <end position="584"/>
    </location>
</feature>
<feature type="compositionally biased region" description="Basic and acidic residues" evidence="1">
    <location>
        <begin position="410"/>
        <end position="420"/>
    </location>
</feature>
<dbReference type="EMBL" id="RDQO01000001">
    <property type="protein sequence ID" value="RMX08014.1"/>
    <property type="molecule type" value="Genomic_DNA"/>
</dbReference>
<dbReference type="PROSITE" id="PS51782">
    <property type="entry name" value="LYSM"/>
    <property type="match status" value="1"/>
</dbReference>
<feature type="compositionally biased region" description="Polar residues" evidence="1">
    <location>
        <begin position="249"/>
        <end position="266"/>
    </location>
</feature>
<dbReference type="PANTHER" id="PTHR48125:SF10">
    <property type="entry name" value="OS12G0136300 PROTEIN"/>
    <property type="match status" value="1"/>
</dbReference>
<comment type="caution">
    <text evidence="4">The sequence shown here is derived from an EMBL/GenBank/DDBJ whole genome shotgun (WGS) entry which is preliminary data.</text>
</comment>
<dbReference type="NCBIfam" id="TIGR03504">
    <property type="entry name" value="FimV_Cterm"/>
    <property type="match status" value="1"/>
</dbReference>
<dbReference type="NCBIfam" id="TIGR03505">
    <property type="entry name" value="FimV_core"/>
    <property type="match status" value="1"/>
</dbReference>
<dbReference type="CDD" id="cd00118">
    <property type="entry name" value="LysM"/>
    <property type="match status" value="1"/>
</dbReference>
<feature type="compositionally biased region" description="Pro residues" evidence="1">
    <location>
        <begin position="554"/>
        <end position="578"/>
    </location>
</feature>
<dbReference type="InterPro" id="IPR057840">
    <property type="entry name" value="FimV_N"/>
</dbReference>
<feature type="region of interest" description="Disordered" evidence="1">
    <location>
        <begin position="203"/>
        <end position="273"/>
    </location>
</feature>
<evidence type="ECO:0000256" key="1">
    <source>
        <dbReference type="SAM" id="MobiDB-lite"/>
    </source>
</evidence>
<proteinExistence type="predicted"/>
<dbReference type="RefSeq" id="WP_122226137.1">
    <property type="nucleotide sequence ID" value="NZ_RDQO01000001.1"/>
</dbReference>
<evidence type="ECO:0000313" key="4">
    <source>
        <dbReference type="EMBL" id="RMX08014.1"/>
    </source>
</evidence>
<feature type="compositionally biased region" description="Polar residues" evidence="1">
    <location>
        <begin position="520"/>
        <end position="542"/>
    </location>
</feature>
<accession>A0A3M6QYD2</accession>
<dbReference type="InterPro" id="IPR020012">
    <property type="entry name" value="LysM_FimV"/>
</dbReference>
<feature type="region of interest" description="Disordered" evidence="1">
    <location>
        <begin position="353"/>
        <end position="420"/>
    </location>
</feature>
<dbReference type="AlphaFoldDB" id="A0A3M6QYD2"/>
<feature type="domain" description="LysM" evidence="3">
    <location>
        <begin position="262"/>
        <end position="317"/>
    </location>
</feature>
<feature type="compositionally biased region" description="Polar residues" evidence="1">
    <location>
        <begin position="357"/>
        <end position="370"/>
    </location>
</feature>
<reference evidence="4 5" key="1">
    <citation type="submission" date="2018-10" db="EMBL/GenBank/DDBJ databases">
        <title>Draft genome of Cortibacter populi DSM10536.</title>
        <authorList>
            <person name="Bernier A.-M."/>
            <person name="Bernard K."/>
        </authorList>
    </citation>
    <scope>NUCLEOTIDE SEQUENCE [LARGE SCALE GENOMIC DNA]</scope>
    <source>
        <strain evidence="4 5">DSM 105136</strain>
    </source>
</reference>
<name>A0A3M6QYD2_9BURK</name>
<feature type="region of interest" description="Disordered" evidence="1">
    <location>
        <begin position="166"/>
        <end position="189"/>
    </location>
</feature>
<evidence type="ECO:0000256" key="2">
    <source>
        <dbReference type="SAM" id="SignalP"/>
    </source>
</evidence>
<feature type="compositionally biased region" description="Polar residues" evidence="1">
    <location>
        <begin position="912"/>
        <end position="925"/>
    </location>
</feature>
<dbReference type="InterPro" id="IPR018392">
    <property type="entry name" value="LysM"/>
</dbReference>
<feature type="compositionally biased region" description="Low complexity" evidence="1">
    <location>
        <begin position="475"/>
        <end position="492"/>
    </location>
</feature>
<dbReference type="Pfam" id="PF25800">
    <property type="entry name" value="FimV_N"/>
    <property type="match status" value="1"/>
</dbReference>
<feature type="compositionally biased region" description="Low complexity" evidence="1">
    <location>
        <begin position="500"/>
        <end position="514"/>
    </location>
</feature>
<keyword evidence="5" id="KW-1185">Reference proteome</keyword>
<feature type="compositionally biased region" description="Low complexity" evidence="1">
    <location>
        <begin position="166"/>
        <end position="185"/>
    </location>
</feature>
<dbReference type="InterPro" id="IPR020011">
    <property type="entry name" value="FimV_C"/>
</dbReference>
<sequence>MAHTYRWKPSALAVAVLMSTGLHLPNAAALTLGQIQVQSALGQPLSARIPVSNLTPDEAQTLRANPASPDVFNAHGATYSAVMTQLVVQLQRHADGSAYLELRTQAPVSEPFLDLVLNTSWNGGSAVRSYAVLLDPPAPQTRAAVPPAAATAAAVPQAAAPAAVPRTSAPAAPAPAFAPTASPRAQAPVGDDVYERARNWLEGRGQQVSSGAVSPRPAPAPRPARAAATPRSAEASQTTARPAAPTTASGQVTSAVPQAAPQTITTRRGDTAGQIARRHLPANVSLDQMLVALQRANPNAFLQNNVNLLRSGARLDIPALSDIQAISAQEARSIIVAQTRDFNDYRNRVARTVPQAPVSTQAQDVSSGTVQPVREERSEAPAADVLELSTPASGAASQAEEAALAQQRQQQEDAERLKEQQDNIQRLQELRAQMEQPAPAAPAAAASATPPANAEAGKGLGLTIETAPPLPLPDAPSTEATTAAATPAAAPSPTEPEPAPAAGGATPETAAVPADAAGETGSTDGQAQTGAAENPPSTTSAVETPVAAPAAPVAAPPAPAAPVPPPPRPAPPPPPPPGLLDDYPMLPYAGGLLALLLAGYGYYRYRKGRGEAEVVYENSGNVPDSFFAHSSKNSQAGTQSTKSATTGLISTGVSSMDYSPSQIDATGEGDPVLEADVLLAYGRDQQAEEVLKEAEQSHPTRVAIKTRLAEIYAARQDRLSFEVTANEVARLTQRSGAEWIKVAELGRNLDPSNALYQVDEAPAAKSAAPASQGEDALSGFGPLSGLDVDFQPSTLSSTGNGTGGDKTGSTVSDAHKPDLDLDLDLGEISPSKMGDLPPPAPPAAAPKAGAEAPEDKLEFDFLPSVPGDAEPASPAPQTGNANPLADLDLDLDLGEITPSKMGGLTNPADLPQSGSATFVQGNAGETGSHPFDATASDNLQGHPTEPAKASEDPFSLELPNTDLAPAPLPDNEQDTRSLELDLSALDLDGLDNASTTVHDTSLSSGDSTLASLDLDDLGSDDPLTTKLALAREFNTLGDAEGARALVKEVLAQASGELKDKAQQLLKELG</sequence>
<protein>
    <recommendedName>
        <fullName evidence="3">LysM domain-containing protein</fullName>
    </recommendedName>
</protein>
<organism evidence="4 5">
    <name type="scientific">Corticibacter populi</name>
    <dbReference type="NCBI Taxonomy" id="1550736"/>
    <lineage>
        <taxon>Bacteria</taxon>
        <taxon>Pseudomonadati</taxon>
        <taxon>Pseudomonadota</taxon>
        <taxon>Betaproteobacteria</taxon>
        <taxon>Burkholderiales</taxon>
        <taxon>Comamonadaceae</taxon>
        <taxon>Corticibacter</taxon>
    </lineage>
</organism>
<keyword evidence="2" id="KW-0732">Signal</keyword>
<dbReference type="Gene3D" id="1.20.58.2200">
    <property type="match status" value="1"/>
</dbReference>
<evidence type="ECO:0000259" key="3">
    <source>
        <dbReference type="PROSITE" id="PS51782"/>
    </source>
</evidence>
<dbReference type="OrthoDB" id="5298707at2"/>
<dbReference type="InterPro" id="IPR038440">
    <property type="entry name" value="FimV_C_sf"/>
</dbReference>
<dbReference type="PANTHER" id="PTHR48125">
    <property type="entry name" value="LP07818P1"/>
    <property type="match status" value="1"/>
</dbReference>
<feature type="compositionally biased region" description="Low complexity" evidence="1">
    <location>
        <begin position="437"/>
        <end position="456"/>
    </location>
</feature>
<gene>
    <name evidence="4" type="ORF">D8I35_02490</name>
</gene>
<feature type="signal peptide" evidence="2">
    <location>
        <begin position="1"/>
        <end position="28"/>
    </location>
</feature>
<feature type="chain" id="PRO_5018125813" description="LysM domain-containing protein" evidence="2">
    <location>
        <begin position="29"/>
        <end position="1069"/>
    </location>
</feature>